<dbReference type="AlphaFoldDB" id="A0A8D1XX44"/>
<accession>A0A8D1XX44</accession>
<dbReference type="PANTHER" id="PTHR47401:SF1">
    <property type="entry name" value="INTERLEUKIN-4"/>
    <property type="match status" value="1"/>
</dbReference>
<dbReference type="Pfam" id="PF00727">
    <property type="entry name" value="IL4"/>
    <property type="match status" value="1"/>
</dbReference>
<name>A0A8D1XX44_PIG</name>
<dbReference type="SUPFAM" id="SSF47266">
    <property type="entry name" value="4-helical cytokines"/>
    <property type="match status" value="1"/>
</dbReference>
<proteinExistence type="predicted"/>
<dbReference type="GO" id="GO:0005136">
    <property type="term" value="F:interleukin-4 receptor binding"/>
    <property type="evidence" value="ECO:0007669"/>
    <property type="project" value="InterPro"/>
</dbReference>
<dbReference type="Proteomes" id="UP000694725">
    <property type="component" value="Unplaced"/>
</dbReference>
<dbReference type="InterPro" id="IPR002354">
    <property type="entry name" value="IL-4"/>
</dbReference>
<evidence type="ECO:0000313" key="2">
    <source>
        <dbReference type="Proteomes" id="UP000694725"/>
    </source>
</evidence>
<dbReference type="PANTHER" id="PTHR47401">
    <property type="entry name" value="INTERLEUKIN-4"/>
    <property type="match status" value="1"/>
</dbReference>
<sequence>MQKYQKLPTLVGLSDLTSHLIYDFSCDLPLPEIIRTGNLVNAKENILMCMPVSDQFLNPLNANESQSKKKEKIMVDHFYHGNTIISSLISLILNLSSTRNLTCLLRLYKKSTVQDPRERDKKIEKEKKRKC</sequence>
<dbReference type="GO" id="GO:0006955">
    <property type="term" value="P:immune response"/>
    <property type="evidence" value="ECO:0007669"/>
    <property type="project" value="InterPro"/>
</dbReference>
<dbReference type="GO" id="GO:0008083">
    <property type="term" value="F:growth factor activity"/>
    <property type="evidence" value="ECO:0007669"/>
    <property type="project" value="InterPro"/>
</dbReference>
<dbReference type="GO" id="GO:0005576">
    <property type="term" value="C:extracellular region"/>
    <property type="evidence" value="ECO:0007669"/>
    <property type="project" value="InterPro"/>
</dbReference>
<dbReference type="InterPro" id="IPR009079">
    <property type="entry name" value="4_helix_cytokine-like_core"/>
</dbReference>
<dbReference type="Ensembl" id="ENSSSCT00065029211.1">
    <property type="protein sequence ID" value="ENSSSCP00065011923.1"/>
    <property type="gene ID" value="ENSSSCG00065021756.1"/>
</dbReference>
<protein>
    <submittedName>
        <fullName evidence="1">Kinesin family member 3A</fullName>
    </submittedName>
</protein>
<organism evidence="1 2">
    <name type="scientific">Sus scrofa</name>
    <name type="common">Pig</name>
    <dbReference type="NCBI Taxonomy" id="9823"/>
    <lineage>
        <taxon>Eukaryota</taxon>
        <taxon>Metazoa</taxon>
        <taxon>Chordata</taxon>
        <taxon>Craniata</taxon>
        <taxon>Vertebrata</taxon>
        <taxon>Euteleostomi</taxon>
        <taxon>Mammalia</taxon>
        <taxon>Eutheria</taxon>
        <taxon>Laurasiatheria</taxon>
        <taxon>Artiodactyla</taxon>
        <taxon>Suina</taxon>
        <taxon>Suidae</taxon>
        <taxon>Sus</taxon>
    </lineage>
</organism>
<evidence type="ECO:0000313" key="1">
    <source>
        <dbReference type="Ensembl" id="ENSSSCP00065011923.1"/>
    </source>
</evidence>
<gene>
    <name evidence="1" type="primary">KIF3A</name>
</gene>
<reference evidence="1" key="1">
    <citation type="submission" date="2025-08" db="UniProtKB">
        <authorList>
            <consortium name="Ensembl"/>
        </authorList>
    </citation>
    <scope>IDENTIFICATION</scope>
</reference>